<dbReference type="Gene3D" id="3.90.1150.10">
    <property type="entry name" value="Aspartate Aminotransferase, domain 1"/>
    <property type="match status" value="1"/>
</dbReference>
<dbReference type="InterPro" id="IPR015424">
    <property type="entry name" value="PyrdxlP-dep_Trfase"/>
</dbReference>
<organism evidence="1 2">
    <name type="scientific">Nonlabens mediterrranea</name>
    <dbReference type="NCBI Taxonomy" id="1419947"/>
    <lineage>
        <taxon>Bacteria</taxon>
        <taxon>Pseudomonadati</taxon>
        <taxon>Bacteroidota</taxon>
        <taxon>Flavobacteriia</taxon>
        <taxon>Flavobacteriales</taxon>
        <taxon>Flavobacteriaceae</taxon>
        <taxon>Nonlabens</taxon>
    </lineage>
</organism>
<proteinExistence type="predicted"/>
<sequence>EGDTAWNICLKLRDNGLLAKPTHGNIIRFAPPLVMTQEQLDECIDIIIKTLKSFE</sequence>
<dbReference type="SUPFAM" id="SSF53383">
    <property type="entry name" value="PLP-dependent transferases"/>
    <property type="match status" value="1"/>
</dbReference>
<accession>A0ABS0AAQ6</accession>
<dbReference type="InterPro" id="IPR015422">
    <property type="entry name" value="PyrdxlP-dep_Trfase_small"/>
</dbReference>
<evidence type="ECO:0000313" key="2">
    <source>
        <dbReference type="Proteomes" id="UP001194729"/>
    </source>
</evidence>
<reference evidence="1 2" key="1">
    <citation type="submission" date="2020-11" db="EMBL/GenBank/DDBJ databases">
        <title>P. mediterranea TC4 genome.</title>
        <authorList>
            <person name="Molmeret M."/>
        </authorList>
    </citation>
    <scope>NUCLEOTIDE SEQUENCE [LARGE SCALE GENOMIC DNA]</scope>
    <source>
        <strain evidence="1 2">TC4</strain>
    </source>
</reference>
<keyword evidence="2" id="KW-1185">Reference proteome</keyword>
<dbReference type="GO" id="GO:0008483">
    <property type="term" value="F:transaminase activity"/>
    <property type="evidence" value="ECO:0007669"/>
    <property type="project" value="UniProtKB-KW"/>
</dbReference>
<dbReference type="Proteomes" id="UP001194729">
    <property type="component" value="Unassembled WGS sequence"/>
</dbReference>
<evidence type="ECO:0000313" key="1">
    <source>
        <dbReference type="EMBL" id="MBF4986482.1"/>
    </source>
</evidence>
<keyword evidence="1" id="KW-0032">Aminotransferase</keyword>
<gene>
    <name evidence="1" type="ORF">FNJ87_19950</name>
</gene>
<comment type="caution">
    <text evidence="1">The sequence shown here is derived from an EMBL/GenBank/DDBJ whole genome shotgun (WGS) entry which is preliminary data.</text>
</comment>
<dbReference type="EMBL" id="JADKYU010001243">
    <property type="protein sequence ID" value="MBF4986482.1"/>
    <property type="molecule type" value="Genomic_DNA"/>
</dbReference>
<feature type="non-terminal residue" evidence="1">
    <location>
        <position position="1"/>
    </location>
</feature>
<name>A0ABS0AAQ6_9FLAO</name>
<dbReference type="InterPro" id="IPR005814">
    <property type="entry name" value="Aminotrans_3"/>
</dbReference>
<dbReference type="Pfam" id="PF00202">
    <property type="entry name" value="Aminotran_3"/>
    <property type="match status" value="1"/>
</dbReference>
<keyword evidence="1" id="KW-0808">Transferase</keyword>
<protein>
    <submittedName>
        <fullName evidence="1">Aminotransferase class III-fold pyridoxal phosphate-dependent enzyme</fullName>
    </submittedName>
</protein>